<accession>A0A6N7Q2C9</accession>
<comment type="cofactor">
    <cofactor evidence="8">
        <name>Zn(2+)</name>
        <dbReference type="ChEBI" id="CHEBI:29105"/>
    </cofactor>
</comment>
<dbReference type="EC" id="1.5.1.20" evidence="10"/>
<evidence type="ECO:0000256" key="2">
    <source>
        <dbReference type="ARBA" id="ARBA00004777"/>
    </source>
</evidence>
<keyword evidence="3 8" id="KW-0489">Methyltransferase</keyword>
<name>A0A6N7Q2C9_9BACT</name>
<dbReference type="Gene3D" id="3.20.20.330">
    <property type="entry name" value="Homocysteine-binding-like domain"/>
    <property type="match status" value="1"/>
</dbReference>
<proteinExistence type="predicted"/>
<dbReference type="EMBL" id="WJIE01000017">
    <property type="protein sequence ID" value="MRG97356.1"/>
    <property type="molecule type" value="Genomic_DNA"/>
</dbReference>
<dbReference type="InterPro" id="IPR003171">
    <property type="entry name" value="Mehydrof_redctse-like"/>
</dbReference>
<dbReference type="GO" id="GO:0032259">
    <property type="term" value="P:methylation"/>
    <property type="evidence" value="ECO:0007669"/>
    <property type="project" value="UniProtKB-KW"/>
</dbReference>
<gene>
    <name evidence="10" type="ORF">GF068_36335</name>
</gene>
<comment type="pathway">
    <text evidence="2">One-carbon metabolism; tetrahydrofolate interconversion.</text>
</comment>
<dbReference type="PANTHER" id="PTHR11103">
    <property type="entry name" value="SLR1189 PROTEIN"/>
    <property type="match status" value="1"/>
</dbReference>
<dbReference type="CDD" id="cd00537">
    <property type="entry name" value="MTHFR"/>
    <property type="match status" value="1"/>
</dbReference>
<dbReference type="Pfam" id="PF02219">
    <property type="entry name" value="MTHFR"/>
    <property type="match status" value="1"/>
</dbReference>
<evidence type="ECO:0000256" key="3">
    <source>
        <dbReference type="ARBA" id="ARBA00022603"/>
    </source>
</evidence>
<dbReference type="Gene3D" id="3.20.20.220">
    <property type="match status" value="1"/>
</dbReference>
<evidence type="ECO:0000259" key="9">
    <source>
        <dbReference type="PROSITE" id="PS50970"/>
    </source>
</evidence>
<dbReference type="GO" id="GO:0004489">
    <property type="term" value="F:methylenetetrahydrofolate reductase [NAD(P)H] activity"/>
    <property type="evidence" value="ECO:0007669"/>
    <property type="project" value="UniProtKB-EC"/>
</dbReference>
<keyword evidence="6" id="KW-0274">FAD</keyword>
<feature type="binding site" evidence="8">
    <location>
        <position position="219"/>
    </location>
    <ligand>
        <name>Zn(2+)</name>
        <dbReference type="ChEBI" id="CHEBI:29105"/>
    </ligand>
</feature>
<dbReference type="GO" id="GO:0008168">
    <property type="term" value="F:methyltransferase activity"/>
    <property type="evidence" value="ECO:0007669"/>
    <property type="project" value="UniProtKB-UniRule"/>
</dbReference>
<dbReference type="GO" id="GO:0046872">
    <property type="term" value="F:metal ion binding"/>
    <property type="evidence" value="ECO:0007669"/>
    <property type="project" value="UniProtKB-KW"/>
</dbReference>
<evidence type="ECO:0000313" key="10">
    <source>
        <dbReference type="EMBL" id="MRG97356.1"/>
    </source>
</evidence>
<dbReference type="SUPFAM" id="SSF51730">
    <property type="entry name" value="FAD-linked oxidoreductase"/>
    <property type="match status" value="1"/>
</dbReference>
<comment type="cofactor">
    <cofactor evidence="1">
        <name>FAD</name>
        <dbReference type="ChEBI" id="CHEBI:57692"/>
    </cofactor>
</comment>
<dbReference type="EC" id="2.1.1.10" evidence="10"/>
<dbReference type="InterPro" id="IPR029041">
    <property type="entry name" value="FAD-linked_oxidoreductase-like"/>
</dbReference>
<dbReference type="InterPro" id="IPR003726">
    <property type="entry name" value="HCY_dom"/>
</dbReference>
<dbReference type="GO" id="GO:0035999">
    <property type="term" value="P:tetrahydrofolate interconversion"/>
    <property type="evidence" value="ECO:0007669"/>
    <property type="project" value="UniProtKB-UniPathway"/>
</dbReference>
<keyword evidence="8" id="KW-0862">Zinc</keyword>
<dbReference type="OrthoDB" id="9803687at2"/>
<organism evidence="10 11">
    <name type="scientific">Polyangium spumosum</name>
    <dbReference type="NCBI Taxonomy" id="889282"/>
    <lineage>
        <taxon>Bacteria</taxon>
        <taxon>Pseudomonadati</taxon>
        <taxon>Myxococcota</taxon>
        <taxon>Polyangia</taxon>
        <taxon>Polyangiales</taxon>
        <taxon>Polyangiaceae</taxon>
        <taxon>Polyangium</taxon>
    </lineage>
</organism>
<keyword evidence="11" id="KW-1185">Reference proteome</keyword>
<evidence type="ECO:0000256" key="5">
    <source>
        <dbReference type="ARBA" id="ARBA00022679"/>
    </source>
</evidence>
<feature type="binding site" evidence="8">
    <location>
        <position position="283"/>
    </location>
    <ligand>
        <name>Zn(2+)</name>
        <dbReference type="ChEBI" id="CHEBI:29105"/>
    </ligand>
</feature>
<dbReference type="RefSeq" id="WP_153824146.1">
    <property type="nucleotide sequence ID" value="NZ_WJIE01000017.1"/>
</dbReference>
<protein>
    <submittedName>
        <fullName evidence="10">Bifunctional homocysteine S-methyltransferase/methylenetetrahydrofolate reductase</fullName>
        <ecNumber evidence="10">1.5.1.20</ecNumber>
        <ecNumber evidence="10">2.1.1.10</ecNumber>
    </submittedName>
</protein>
<dbReference type="AlphaFoldDB" id="A0A6N7Q2C9"/>
<comment type="caution">
    <text evidence="10">The sequence shown here is derived from an EMBL/GenBank/DDBJ whole genome shotgun (WGS) entry which is preliminary data.</text>
</comment>
<reference evidence="10 11" key="1">
    <citation type="submission" date="2019-10" db="EMBL/GenBank/DDBJ databases">
        <title>A soil myxobacterium in the family Polyangiaceae.</title>
        <authorList>
            <person name="Li Y."/>
            <person name="Wang J."/>
        </authorList>
    </citation>
    <scope>NUCLEOTIDE SEQUENCE [LARGE SCALE GENOMIC DNA]</scope>
    <source>
        <strain evidence="10 11">DSM 14734</strain>
    </source>
</reference>
<evidence type="ECO:0000256" key="7">
    <source>
        <dbReference type="ARBA" id="ARBA00023002"/>
    </source>
</evidence>
<feature type="domain" description="Hcy-binding" evidence="9">
    <location>
        <begin position="12"/>
        <end position="298"/>
    </location>
</feature>
<feature type="binding site" evidence="8">
    <location>
        <position position="284"/>
    </location>
    <ligand>
        <name>Zn(2+)</name>
        <dbReference type="ChEBI" id="CHEBI:29105"/>
    </ligand>
</feature>
<keyword evidence="5 8" id="KW-0808">Transferase</keyword>
<evidence type="ECO:0000256" key="8">
    <source>
        <dbReference type="PROSITE-ProRule" id="PRU00333"/>
    </source>
</evidence>
<dbReference type="PROSITE" id="PS50970">
    <property type="entry name" value="HCY"/>
    <property type="match status" value="1"/>
</dbReference>
<keyword evidence="8" id="KW-0479">Metal-binding</keyword>
<dbReference type="UniPathway" id="UPA00193"/>
<dbReference type="InterPro" id="IPR036589">
    <property type="entry name" value="HCY_dom_sf"/>
</dbReference>
<dbReference type="PANTHER" id="PTHR11103:SF18">
    <property type="entry name" value="SLR1189 PROTEIN"/>
    <property type="match status" value="1"/>
</dbReference>
<evidence type="ECO:0000256" key="1">
    <source>
        <dbReference type="ARBA" id="ARBA00001974"/>
    </source>
</evidence>
<evidence type="ECO:0000256" key="6">
    <source>
        <dbReference type="ARBA" id="ARBA00022827"/>
    </source>
</evidence>
<keyword evidence="4" id="KW-0285">Flavoprotein</keyword>
<sequence>MSLVPPSIAPKPTRFLDAVRRGVLVVDGGMGTQIYERGVLFNVNYEELVVSRPELVQRIHEDYVRAGAQVLETNTFGANRVRLTRHGYGDRVREFNLAAAGLARKAMGDRGYVAGAIGPSGLVLAAFGEDDRARVRDAFAEQAEALAEGGADLLMVETMRQPEELFLAVDGIRKAVGDSLPLVAEVSVDADLTLSDGTPVADVGARLRDLGCDVIGVNCSDGPQVVLAAIEKLLPLGIPLAALPNAGIPRRVDDRFIYVSTPEYFGVFARRLCKLGVRLIGGCCGTTPEHIRRMAAAARMEASAAAGACDDPGPLWVGFSDSSIPPEPPVHVTSGQRPVATRDKSKLAGKIGQKFIVSVEVNPPVGLDPRSAIAAAKMLVTGGVDVINIADGARAQARMSNLALAVLMQEELGIETLLHVCGRDRNLLGQVAHLVGAHALGIRNLVVVTGDPPKMGDFPDATAVYDLDSIGILRLASRLNAGIDPGGKPLGGVTSFFCATGAEPAALNYAREMERLALKKRAGAELVMTQPVYDVSVLDRFLKDAEPLGLPVLVGILPLASHKNAEFLHNEVPGMQIPKDVRDRMQRVGSGPAARKEGVAIAREMLAAVRHRVAGAYIMPPLGKYELALEVMDGIV</sequence>
<evidence type="ECO:0000256" key="4">
    <source>
        <dbReference type="ARBA" id="ARBA00022630"/>
    </source>
</evidence>
<dbReference type="GO" id="GO:0006555">
    <property type="term" value="P:methionine metabolic process"/>
    <property type="evidence" value="ECO:0007669"/>
    <property type="project" value="InterPro"/>
</dbReference>
<dbReference type="NCBIfam" id="NF006396">
    <property type="entry name" value="PRK08645.1"/>
    <property type="match status" value="1"/>
</dbReference>
<evidence type="ECO:0000313" key="11">
    <source>
        <dbReference type="Proteomes" id="UP000440224"/>
    </source>
</evidence>
<dbReference type="Pfam" id="PF02574">
    <property type="entry name" value="S-methyl_trans"/>
    <property type="match status" value="1"/>
</dbReference>
<dbReference type="Proteomes" id="UP000440224">
    <property type="component" value="Unassembled WGS sequence"/>
</dbReference>
<dbReference type="SUPFAM" id="SSF82282">
    <property type="entry name" value="Homocysteine S-methyltransferase"/>
    <property type="match status" value="1"/>
</dbReference>
<keyword evidence="7 10" id="KW-0560">Oxidoreductase</keyword>